<keyword evidence="3" id="KW-1185">Reference proteome</keyword>
<feature type="transmembrane region" description="Helical" evidence="1">
    <location>
        <begin position="32"/>
        <end position="51"/>
    </location>
</feature>
<protein>
    <submittedName>
        <fullName evidence="2">Uncharacterized protein</fullName>
    </submittedName>
</protein>
<proteinExistence type="predicted"/>
<feature type="transmembrane region" description="Helical" evidence="1">
    <location>
        <begin position="58"/>
        <end position="82"/>
    </location>
</feature>
<keyword evidence="1" id="KW-0472">Membrane</keyword>
<evidence type="ECO:0000313" key="3">
    <source>
        <dbReference type="Proteomes" id="UP000030437"/>
    </source>
</evidence>
<sequence>MKKRAGMLSVVFVIISLIPFFLTLYPEAFSEYLFLISVISYFIAIIFALIAEKGVWKVAAITLLVIITVALIAFYAFMGIFWNQP</sequence>
<evidence type="ECO:0000313" key="2">
    <source>
        <dbReference type="EMBL" id="KGR84355.1"/>
    </source>
</evidence>
<comment type="caution">
    <text evidence="2">The sequence shown here is derived from an EMBL/GenBank/DDBJ whole genome shotgun (WGS) entry which is preliminary data.</text>
</comment>
<dbReference type="Proteomes" id="UP000030437">
    <property type="component" value="Unassembled WGS sequence"/>
</dbReference>
<name>A0A0A3ILN6_9BACI</name>
<dbReference type="RefSeq" id="WP_036154969.1">
    <property type="nucleotide sequence ID" value="NZ_AVCX01000005.1"/>
</dbReference>
<feature type="transmembrane region" description="Helical" evidence="1">
    <location>
        <begin position="7"/>
        <end position="26"/>
    </location>
</feature>
<accession>A0A0A3ILN6</accession>
<keyword evidence="1" id="KW-0812">Transmembrane</keyword>
<evidence type="ECO:0000256" key="1">
    <source>
        <dbReference type="SAM" id="Phobius"/>
    </source>
</evidence>
<gene>
    <name evidence="2" type="ORF">CD32_12225</name>
</gene>
<organism evidence="2 3">
    <name type="scientific">Lysinibacillus odysseyi 34hs-1 = NBRC 100172</name>
    <dbReference type="NCBI Taxonomy" id="1220589"/>
    <lineage>
        <taxon>Bacteria</taxon>
        <taxon>Bacillati</taxon>
        <taxon>Bacillota</taxon>
        <taxon>Bacilli</taxon>
        <taxon>Bacillales</taxon>
        <taxon>Bacillaceae</taxon>
        <taxon>Lysinibacillus</taxon>
    </lineage>
</organism>
<dbReference type="EMBL" id="JPVP01000056">
    <property type="protein sequence ID" value="KGR84355.1"/>
    <property type="molecule type" value="Genomic_DNA"/>
</dbReference>
<keyword evidence="1" id="KW-1133">Transmembrane helix</keyword>
<dbReference type="STRING" id="1220589.CD32_12225"/>
<dbReference type="AlphaFoldDB" id="A0A0A3ILN6"/>
<reference evidence="2 3" key="1">
    <citation type="submission" date="2014-02" db="EMBL/GenBank/DDBJ databases">
        <title>Draft genome sequence of Lysinibacillus odysseyi NBRC 100172.</title>
        <authorList>
            <person name="Zhang F."/>
            <person name="Wang G."/>
            <person name="Zhang L."/>
        </authorList>
    </citation>
    <scope>NUCLEOTIDE SEQUENCE [LARGE SCALE GENOMIC DNA]</scope>
    <source>
        <strain evidence="2 3">NBRC 100172</strain>
    </source>
</reference>